<reference evidence="2" key="1">
    <citation type="submission" date="2017-09" db="EMBL/GenBank/DDBJ databases">
        <title>Depth-based differentiation of microbial function through sediment-hosted aquifers and enrichment of novel symbionts in the deep terrestrial subsurface.</title>
        <authorList>
            <person name="Probst A.J."/>
            <person name="Ladd B."/>
            <person name="Jarett J.K."/>
            <person name="Geller-Mcgrath D.E."/>
            <person name="Sieber C.M.K."/>
            <person name="Emerson J.B."/>
            <person name="Anantharaman K."/>
            <person name="Thomas B.C."/>
            <person name="Malmstrom R."/>
            <person name="Stieglmeier M."/>
            <person name="Klingl A."/>
            <person name="Woyke T."/>
            <person name="Ryan C.M."/>
            <person name="Banfield J.F."/>
        </authorList>
    </citation>
    <scope>NUCLEOTIDE SEQUENCE [LARGE SCALE GENOMIC DNA]</scope>
</reference>
<evidence type="ECO:0000313" key="1">
    <source>
        <dbReference type="EMBL" id="PJE57416.1"/>
    </source>
</evidence>
<evidence type="ECO:0008006" key="3">
    <source>
        <dbReference type="Google" id="ProtNLM"/>
    </source>
</evidence>
<organism evidence="1 2">
    <name type="scientific">Candidatus Portnoybacteria bacterium CG10_big_fil_rev_8_21_14_0_10_38_18</name>
    <dbReference type="NCBI Taxonomy" id="1974813"/>
    <lineage>
        <taxon>Bacteria</taxon>
        <taxon>Candidatus Portnoyibacteriota</taxon>
    </lineage>
</organism>
<gene>
    <name evidence="1" type="ORF">COU82_02085</name>
</gene>
<dbReference type="EMBL" id="PFDX01000026">
    <property type="protein sequence ID" value="PJE57416.1"/>
    <property type="molecule type" value="Genomic_DNA"/>
</dbReference>
<sequence length="165" mass="19449">MVREKIDRYFHRAKSAAEQVLIDDKKKPHNLDKKELWGKMWSSQSKYERLTSFLGLVKDSLPRNLFNFDKDKLKDIFYHQEELPFNPEKYKFEEKIGIGGQSRVYLLESQTKENPSMVLKIAVPDKEEKSPLEQVEAFEQEYKYIRRGEINCFGSACSSINFRSG</sequence>
<accession>A0A2M8KBY1</accession>
<proteinExistence type="predicted"/>
<protein>
    <recommendedName>
        <fullName evidence="3">Protein kinase domain-containing protein</fullName>
    </recommendedName>
</protein>
<comment type="caution">
    <text evidence="1">The sequence shown here is derived from an EMBL/GenBank/DDBJ whole genome shotgun (WGS) entry which is preliminary data.</text>
</comment>
<dbReference type="AlphaFoldDB" id="A0A2M8KBY1"/>
<dbReference type="Proteomes" id="UP000231648">
    <property type="component" value="Unassembled WGS sequence"/>
</dbReference>
<name>A0A2M8KBY1_9BACT</name>
<evidence type="ECO:0000313" key="2">
    <source>
        <dbReference type="Proteomes" id="UP000231648"/>
    </source>
</evidence>